<evidence type="ECO:0000256" key="7">
    <source>
        <dbReference type="ARBA" id="ARBA00047943"/>
    </source>
</evidence>
<dbReference type="InterPro" id="IPR029063">
    <property type="entry name" value="SAM-dependent_MTases_sf"/>
</dbReference>
<comment type="catalytic activity">
    <reaction evidence="7">
        <text>arsenic triglutathione + 2 [thioredoxin]-dithiol + 2 S-adenosyl-L-methionine + H2O = dimethylarsinous acid + 2 [thioredoxin]-disulfide + 3 glutathione + 2 S-adenosyl-L-homocysteine + 2 H(+)</text>
        <dbReference type="Rhea" id="RHEA:69464"/>
        <dbReference type="Rhea" id="RHEA-COMP:10698"/>
        <dbReference type="Rhea" id="RHEA-COMP:10700"/>
        <dbReference type="ChEBI" id="CHEBI:15377"/>
        <dbReference type="ChEBI" id="CHEBI:15378"/>
        <dbReference type="ChEBI" id="CHEBI:23808"/>
        <dbReference type="ChEBI" id="CHEBI:29950"/>
        <dbReference type="ChEBI" id="CHEBI:50058"/>
        <dbReference type="ChEBI" id="CHEBI:57856"/>
        <dbReference type="ChEBI" id="CHEBI:57925"/>
        <dbReference type="ChEBI" id="CHEBI:59789"/>
        <dbReference type="ChEBI" id="CHEBI:183640"/>
        <dbReference type="EC" id="2.1.1.137"/>
    </reaction>
</comment>
<comment type="similarity">
    <text evidence="3">Belongs to the methyltransferase superfamily. Arsenite methyltransferase family.</text>
</comment>
<dbReference type="Gene3D" id="3.40.50.150">
    <property type="entry name" value="Vaccinia Virus protein VP39"/>
    <property type="match status" value="1"/>
</dbReference>
<sequence>MNEGCGENSCALGCGFMESVIHCDIKEYYGKHLQSSEDLKTNACKTSARPLLATIQNAFKNIHPEVVSRYYGCGMVIPECLEGCRVLDLGCGAGRDCFLLSQLVGEEGHVTGIDMTEEQIAVAQKYVDYHTEKFGFKRPNVNFLQGYIETLQEVGLQECSYDVIISNCVINLSPDKKAVLKEAYRVLKDGGEMYFSDVYVNKRLPKNLRDHKILLGECLGGALWWLDLIQLAQEVGFCTPRLVSSSLISINNKELESLIEGYQFVSATFRLFRIPNNIKRSRYQVIYNGSITDKEDCLDFDASFKFKEGEVVEVDGELATILKCSRFVNEFMYCPMIDEKASVVHCRSTPEAVNLNPFDLAKQLEVKSSKSPIGGCCGQRESGCC</sequence>
<keyword evidence="1" id="KW-0808">Transferase</keyword>
<dbReference type="Proteomes" id="UP000694620">
    <property type="component" value="Chromosome 2"/>
</dbReference>
<dbReference type="InterPro" id="IPR026669">
    <property type="entry name" value="Arsenite_MeTrfase-like"/>
</dbReference>
<dbReference type="Pfam" id="PF13847">
    <property type="entry name" value="Methyltransf_31"/>
    <property type="match status" value="1"/>
</dbReference>
<proteinExistence type="inferred from homology"/>
<dbReference type="PANTHER" id="PTHR43675">
    <property type="entry name" value="ARSENITE METHYLTRANSFERASE"/>
    <property type="match status" value="1"/>
</dbReference>
<organism evidence="10 11">
    <name type="scientific">Erpetoichthys calabaricus</name>
    <name type="common">Rope fish</name>
    <name type="synonym">Calamoichthys calabaricus</name>
    <dbReference type="NCBI Taxonomy" id="27687"/>
    <lineage>
        <taxon>Eukaryota</taxon>
        <taxon>Metazoa</taxon>
        <taxon>Chordata</taxon>
        <taxon>Craniata</taxon>
        <taxon>Vertebrata</taxon>
        <taxon>Euteleostomi</taxon>
        <taxon>Actinopterygii</taxon>
        <taxon>Polypteriformes</taxon>
        <taxon>Polypteridae</taxon>
        <taxon>Erpetoichthys</taxon>
    </lineage>
</organism>
<dbReference type="RefSeq" id="XP_028651733.1">
    <property type="nucleotide sequence ID" value="XM_028795900.2"/>
</dbReference>
<dbReference type="Ensembl" id="ENSECRT00000011320.1">
    <property type="protein sequence ID" value="ENSECRP00000011138.1"/>
    <property type="gene ID" value="ENSECRG00000007410.1"/>
</dbReference>
<keyword evidence="2" id="KW-0949">S-adenosyl-L-methionine</keyword>
<dbReference type="Gene3D" id="3.40.5.100">
    <property type="match status" value="1"/>
</dbReference>
<dbReference type="EC" id="2.1.1.137" evidence="4"/>
<dbReference type="AlphaFoldDB" id="A0A8C4S3J4"/>
<dbReference type="CTD" id="57412"/>
<accession>A0A8C4S3J4</accession>
<evidence type="ECO:0000313" key="10">
    <source>
        <dbReference type="Ensembl" id="ENSECRP00000011138.1"/>
    </source>
</evidence>
<reference evidence="10" key="2">
    <citation type="submission" date="2025-08" db="UniProtKB">
        <authorList>
            <consortium name="Ensembl"/>
        </authorList>
    </citation>
    <scope>IDENTIFICATION</scope>
</reference>
<protein>
    <recommendedName>
        <fullName evidence="5">Arsenite methyltransferase</fullName>
        <ecNumber evidence="4">2.1.1.137</ecNumber>
    </recommendedName>
</protein>
<evidence type="ECO:0000256" key="6">
    <source>
        <dbReference type="ARBA" id="ARBA00047941"/>
    </source>
</evidence>
<comment type="catalytic activity">
    <reaction evidence="6">
        <text>arsenic triglutathione + [thioredoxin]-dithiol + S-adenosyl-L-methionine + 2 H2O = methylarsonous acid + [thioredoxin]-disulfide + 3 glutathione + S-adenosyl-L-homocysteine + H(+)</text>
        <dbReference type="Rhea" id="RHEA:69460"/>
        <dbReference type="Rhea" id="RHEA-COMP:10698"/>
        <dbReference type="Rhea" id="RHEA-COMP:10700"/>
        <dbReference type="ChEBI" id="CHEBI:15377"/>
        <dbReference type="ChEBI" id="CHEBI:15378"/>
        <dbReference type="ChEBI" id="CHEBI:17826"/>
        <dbReference type="ChEBI" id="CHEBI:29950"/>
        <dbReference type="ChEBI" id="CHEBI:50058"/>
        <dbReference type="ChEBI" id="CHEBI:57856"/>
        <dbReference type="ChEBI" id="CHEBI:57925"/>
        <dbReference type="ChEBI" id="CHEBI:59789"/>
        <dbReference type="ChEBI" id="CHEBI:183640"/>
        <dbReference type="EC" id="2.1.1.137"/>
    </reaction>
</comment>
<evidence type="ECO:0000256" key="4">
    <source>
        <dbReference type="ARBA" id="ARBA00034521"/>
    </source>
</evidence>
<reference evidence="10" key="3">
    <citation type="submission" date="2025-09" db="UniProtKB">
        <authorList>
            <consortium name="Ensembl"/>
        </authorList>
    </citation>
    <scope>IDENTIFICATION</scope>
</reference>
<gene>
    <name evidence="10" type="primary">AS3MT</name>
    <name evidence="10" type="synonym">as3mt</name>
</gene>
<dbReference type="InterPro" id="IPR025714">
    <property type="entry name" value="Methyltranfer_dom"/>
</dbReference>
<evidence type="ECO:0000256" key="5">
    <source>
        <dbReference type="ARBA" id="ARBA00034545"/>
    </source>
</evidence>
<dbReference type="GO" id="GO:0018872">
    <property type="term" value="P:arsonoacetate metabolic process"/>
    <property type="evidence" value="ECO:0007669"/>
    <property type="project" value="TreeGrafter"/>
</dbReference>
<comment type="catalytic activity">
    <reaction evidence="8">
        <text>arsenic triglutathione + 3 [thioredoxin]-dithiol + 3 S-adenosyl-L-methionine = trimethylarsine + 3 [thioredoxin]-disulfide + 3 glutathione + 3 S-adenosyl-L-homocysteine + 3 H(+)</text>
        <dbReference type="Rhea" id="RHEA:69432"/>
        <dbReference type="Rhea" id="RHEA-COMP:10698"/>
        <dbReference type="Rhea" id="RHEA-COMP:10700"/>
        <dbReference type="ChEBI" id="CHEBI:15378"/>
        <dbReference type="ChEBI" id="CHEBI:27130"/>
        <dbReference type="ChEBI" id="CHEBI:29950"/>
        <dbReference type="ChEBI" id="CHEBI:50058"/>
        <dbReference type="ChEBI" id="CHEBI:57856"/>
        <dbReference type="ChEBI" id="CHEBI:57925"/>
        <dbReference type="ChEBI" id="CHEBI:59789"/>
        <dbReference type="ChEBI" id="CHEBI:183640"/>
        <dbReference type="EC" id="2.1.1.137"/>
    </reaction>
</comment>
<keyword evidence="11" id="KW-1185">Reference proteome</keyword>
<dbReference type="PANTHER" id="PTHR43675:SF8">
    <property type="entry name" value="ARSENITE METHYLTRANSFERASE"/>
    <property type="match status" value="1"/>
</dbReference>
<evidence type="ECO:0000313" key="11">
    <source>
        <dbReference type="Proteomes" id="UP000694620"/>
    </source>
</evidence>
<name>A0A8C4S3J4_ERPCA</name>
<dbReference type="GO" id="GO:0005829">
    <property type="term" value="C:cytosol"/>
    <property type="evidence" value="ECO:0007669"/>
    <property type="project" value="TreeGrafter"/>
</dbReference>
<evidence type="ECO:0000256" key="3">
    <source>
        <dbReference type="ARBA" id="ARBA00034487"/>
    </source>
</evidence>
<reference evidence="10" key="1">
    <citation type="submission" date="2021-06" db="EMBL/GenBank/DDBJ databases">
        <authorList>
            <consortium name="Wellcome Sanger Institute Data Sharing"/>
        </authorList>
    </citation>
    <scope>NUCLEOTIDE SEQUENCE [LARGE SCALE GENOMIC DNA]</scope>
</reference>
<evidence type="ECO:0000256" key="1">
    <source>
        <dbReference type="ARBA" id="ARBA00022679"/>
    </source>
</evidence>
<dbReference type="SUPFAM" id="SSF53335">
    <property type="entry name" value="S-adenosyl-L-methionine-dependent methyltransferases"/>
    <property type="match status" value="1"/>
</dbReference>
<evidence type="ECO:0000259" key="9">
    <source>
        <dbReference type="Pfam" id="PF13847"/>
    </source>
</evidence>
<dbReference type="GeneTree" id="ENSGT00390000001742"/>
<dbReference type="GeneID" id="114647251"/>
<feature type="domain" description="Methyltransferase" evidence="9">
    <location>
        <begin position="82"/>
        <end position="235"/>
    </location>
</feature>
<dbReference type="CDD" id="cd02440">
    <property type="entry name" value="AdoMet_MTases"/>
    <property type="match status" value="1"/>
</dbReference>
<evidence type="ECO:0000256" key="2">
    <source>
        <dbReference type="ARBA" id="ARBA00022691"/>
    </source>
</evidence>
<evidence type="ECO:0000256" key="8">
    <source>
        <dbReference type="ARBA" id="ARBA00048428"/>
    </source>
</evidence>
<dbReference type="GO" id="GO:0030791">
    <property type="term" value="F:arsenite methyltransferase activity"/>
    <property type="evidence" value="ECO:0007669"/>
    <property type="project" value="UniProtKB-EC"/>
</dbReference>
<dbReference type="GO" id="GO:0009404">
    <property type="term" value="P:toxin metabolic process"/>
    <property type="evidence" value="ECO:0007669"/>
    <property type="project" value="TreeGrafter"/>
</dbReference>
<dbReference type="OrthoDB" id="8300214at2759"/>